<dbReference type="EMBL" id="JBBPCN010000001">
    <property type="protein sequence ID" value="MEK8073473.1"/>
    <property type="molecule type" value="Genomic_DNA"/>
</dbReference>
<sequence length="109" mass="11936">MSTRTGAMRSMLALRSWANSSRYRLLSRCRNARALAGAARLTEQLEKALNSRAVIDQAIGVLISRTGCTGAEGYDKLRSLSQAEHKKVAVVAEAMVGEAKKTARTRRRT</sequence>
<gene>
    <name evidence="2" type="ORF">AABD04_21745</name>
</gene>
<organism evidence="2 3">
    <name type="scientific">Rhodococcus navarretei</name>
    <dbReference type="NCBI Taxonomy" id="3128981"/>
    <lineage>
        <taxon>Bacteria</taxon>
        <taxon>Bacillati</taxon>
        <taxon>Actinomycetota</taxon>
        <taxon>Actinomycetes</taxon>
        <taxon>Mycobacteriales</taxon>
        <taxon>Nocardiaceae</taxon>
        <taxon>Rhodococcus</taxon>
    </lineage>
</organism>
<accession>A0ABU9D469</accession>
<dbReference type="InterPro" id="IPR036388">
    <property type="entry name" value="WH-like_DNA-bd_sf"/>
</dbReference>
<dbReference type="SMART" id="SM01012">
    <property type="entry name" value="ANTAR"/>
    <property type="match status" value="1"/>
</dbReference>
<keyword evidence="3" id="KW-1185">Reference proteome</keyword>
<evidence type="ECO:0000313" key="3">
    <source>
        <dbReference type="Proteomes" id="UP001456513"/>
    </source>
</evidence>
<dbReference type="InterPro" id="IPR005561">
    <property type="entry name" value="ANTAR"/>
</dbReference>
<dbReference type="SUPFAM" id="SSF52172">
    <property type="entry name" value="CheY-like"/>
    <property type="match status" value="1"/>
</dbReference>
<feature type="domain" description="ANTAR" evidence="1">
    <location>
        <begin position="35"/>
        <end position="96"/>
    </location>
</feature>
<dbReference type="Pfam" id="PF03861">
    <property type="entry name" value="ANTAR"/>
    <property type="match status" value="1"/>
</dbReference>
<dbReference type="Proteomes" id="UP001456513">
    <property type="component" value="Unassembled WGS sequence"/>
</dbReference>
<dbReference type="InterPro" id="IPR011006">
    <property type="entry name" value="CheY-like_superfamily"/>
</dbReference>
<comment type="caution">
    <text evidence="2">The sequence shown here is derived from an EMBL/GenBank/DDBJ whole genome shotgun (WGS) entry which is preliminary data.</text>
</comment>
<dbReference type="RefSeq" id="WP_341442430.1">
    <property type="nucleotide sequence ID" value="NZ_JBBPCN010000001.1"/>
</dbReference>
<dbReference type="PROSITE" id="PS50921">
    <property type="entry name" value="ANTAR"/>
    <property type="match status" value="1"/>
</dbReference>
<evidence type="ECO:0000313" key="2">
    <source>
        <dbReference type="EMBL" id="MEK8073473.1"/>
    </source>
</evidence>
<evidence type="ECO:0000259" key="1">
    <source>
        <dbReference type="PROSITE" id="PS50921"/>
    </source>
</evidence>
<protein>
    <submittedName>
        <fullName evidence="2">ANTAR domain-containing protein</fullName>
    </submittedName>
</protein>
<proteinExistence type="predicted"/>
<name>A0ABU9D469_9NOCA</name>
<dbReference type="Gene3D" id="1.10.10.10">
    <property type="entry name" value="Winged helix-like DNA-binding domain superfamily/Winged helix DNA-binding domain"/>
    <property type="match status" value="1"/>
</dbReference>
<reference evidence="2 3" key="1">
    <citation type="submission" date="2024-03" db="EMBL/GenBank/DDBJ databases">
        <title>Rhodococcus navarretei sp. nov. and Pseudarthrobacter quantumdoti sp. nov., two new species with the ability to biosynthesize Quantum Dots isolated from soil samples at Union Glacier, Antarctica.</title>
        <authorList>
            <person name="Vargas M."/>
        </authorList>
    </citation>
    <scope>NUCLEOTIDE SEQUENCE [LARGE SCALE GENOMIC DNA]</scope>
    <source>
        <strain evidence="2 3">EXRC-4A-4</strain>
    </source>
</reference>